<dbReference type="OrthoDB" id="9803672at2"/>
<evidence type="ECO:0000256" key="8">
    <source>
        <dbReference type="RuleBase" id="RU003699"/>
    </source>
</evidence>
<protein>
    <recommendedName>
        <fullName evidence="6 7">Small ribosomal subunit protein uS4</fullName>
    </recommendedName>
</protein>
<comment type="subunit">
    <text evidence="7">Part of the 30S ribosomal subunit. Contacts protein S5. The interaction surface between S4 and S5 is involved in control of translational fidelity.</text>
</comment>
<organism evidence="11 12">
    <name type="scientific">Solidesulfovibrio aerotolerans</name>
    <dbReference type="NCBI Taxonomy" id="295255"/>
    <lineage>
        <taxon>Bacteria</taxon>
        <taxon>Pseudomonadati</taxon>
        <taxon>Thermodesulfobacteriota</taxon>
        <taxon>Desulfovibrionia</taxon>
        <taxon>Desulfovibrionales</taxon>
        <taxon>Desulfovibrionaceae</taxon>
        <taxon>Solidesulfovibrio</taxon>
    </lineage>
</organism>
<keyword evidence="2 7" id="KW-0699">rRNA-binding</keyword>
<dbReference type="NCBIfam" id="TIGR01017">
    <property type="entry name" value="rpsD_bact"/>
    <property type="match status" value="1"/>
</dbReference>
<dbReference type="SMART" id="SM01390">
    <property type="entry name" value="Ribosomal_S4"/>
    <property type="match status" value="1"/>
</dbReference>
<evidence type="ECO:0000256" key="6">
    <source>
        <dbReference type="ARBA" id="ARBA00035254"/>
    </source>
</evidence>
<dbReference type="GO" id="GO:0042274">
    <property type="term" value="P:ribosomal small subunit biogenesis"/>
    <property type="evidence" value="ECO:0007669"/>
    <property type="project" value="TreeGrafter"/>
</dbReference>
<dbReference type="SMART" id="SM00363">
    <property type="entry name" value="S4"/>
    <property type="match status" value="1"/>
</dbReference>
<keyword evidence="4 7" id="KW-0689">Ribosomal protein</keyword>
<evidence type="ECO:0000256" key="7">
    <source>
        <dbReference type="HAMAP-Rule" id="MF_01306"/>
    </source>
</evidence>
<keyword evidence="12" id="KW-1185">Reference proteome</keyword>
<dbReference type="InterPro" id="IPR001912">
    <property type="entry name" value="Ribosomal_uS4_N"/>
</dbReference>
<keyword evidence="5 7" id="KW-0687">Ribonucleoprotein</keyword>
<evidence type="ECO:0000259" key="9">
    <source>
        <dbReference type="SMART" id="SM00363"/>
    </source>
</evidence>
<dbReference type="Proteomes" id="UP000482487">
    <property type="component" value="Unassembled WGS sequence"/>
</dbReference>
<proteinExistence type="inferred from homology"/>
<evidence type="ECO:0000259" key="10">
    <source>
        <dbReference type="SMART" id="SM01390"/>
    </source>
</evidence>
<keyword evidence="3 7" id="KW-0694">RNA-binding</keyword>
<dbReference type="InterPro" id="IPR002942">
    <property type="entry name" value="S4_RNA-bd"/>
</dbReference>
<dbReference type="Pfam" id="PF01479">
    <property type="entry name" value="S4"/>
    <property type="match status" value="1"/>
</dbReference>
<dbReference type="HAMAP" id="MF_01306_B">
    <property type="entry name" value="Ribosomal_uS4_B"/>
    <property type="match status" value="1"/>
</dbReference>
<feature type="domain" description="RNA-binding S4" evidence="9">
    <location>
        <begin position="98"/>
        <end position="162"/>
    </location>
</feature>
<dbReference type="PANTHER" id="PTHR11831:SF4">
    <property type="entry name" value="SMALL RIBOSOMAL SUBUNIT PROTEIN US4M"/>
    <property type="match status" value="1"/>
</dbReference>
<dbReference type="InterPro" id="IPR018079">
    <property type="entry name" value="Ribosomal_uS4_CS"/>
</dbReference>
<dbReference type="PROSITE" id="PS00632">
    <property type="entry name" value="RIBOSOMAL_S4"/>
    <property type="match status" value="1"/>
</dbReference>
<evidence type="ECO:0000313" key="11">
    <source>
        <dbReference type="EMBL" id="MYL81691.1"/>
    </source>
</evidence>
<comment type="function">
    <text evidence="7">With S5 and S12 plays an important role in translational accuracy.</text>
</comment>
<dbReference type="NCBIfam" id="NF003717">
    <property type="entry name" value="PRK05327.1"/>
    <property type="match status" value="1"/>
</dbReference>
<evidence type="ECO:0000256" key="2">
    <source>
        <dbReference type="ARBA" id="ARBA00022730"/>
    </source>
</evidence>
<accession>A0A7C9MZL4</accession>
<gene>
    <name evidence="7 11" type="primary">rpsD</name>
    <name evidence="11" type="ORF">GTA51_00870</name>
</gene>
<reference evidence="11 12" key="1">
    <citation type="submission" date="2020-01" db="EMBL/GenBank/DDBJ databases">
        <title>Genome sequence of Desulfovibrio aerotolerans DSM 16695(T).</title>
        <authorList>
            <person name="Karnachuk O."/>
            <person name="Avakyan M."/>
            <person name="Mardanov A."/>
            <person name="Kadnikov V."/>
            <person name="Ravin N."/>
        </authorList>
    </citation>
    <scope>NUCLEOTIDE SEQUENCE [LARGE SCALE GENOMIC DNA]</scope>
    <source>
        <strain evidence="11 12">DSM 16695</strain>
    </source>
</reference>
<feature type="domain" description="Small ribosomal subunit protein uS4 N-terminal" evidence="10">
    <location>
        <begin position="3"/>
        <end position="97"/>
    </location>
</feature>
<sequence length="208" mass="24349">MARYTEAKCRICRREGAKLFLKGDRCYTDKCAYERRPYAPGQHGRIRKKMSDYAVQLREKQKTRKMYGILEQQFRDYFQRADMQKGVTGENLLSALERRLDNTIYRLGFATSRSQARQLVRHGLFTLNARRVNIPSLQVRVGDVIEVRERNRQSPIIQEAQQVIARRGCPAWLEVEGEKLKGKVIALPTREDVQFPINEQLIVELYSK</sequence>
<evidence type="ECO:0000256" key="3">
    <source>
        <dbReference type="ARBA" id="ARBA00022884"/>
    </source>
</evidence>
<dbReference type="Pfam" id="PF00163">
    <property type="entry name" value="Ribosomal_S4"/>
    <property type="match status" value="1"/>
</dbReference>
<dbReference type="CDD" id="cd00165">
    <property type="entry name" value="S4"/>
    <property type="match status" value="1"/>
</dbReference>
<dbReference type="Gene3D" id="3.10.290.10">
    <property type="entry name" value="RNA-binding S4 domain"/>
    <property type="match status" value="1"/>
</dbReference>
<dbReference type="InterPro" id="IPR036986">
    <property type="entry name" value="S4_RNA-bd_sf"/>
</dbReference>
<dbReference type="GO" id="GO:0003735">
    <property type="term" value="F:structural constituent of ribosome"/>
    <property type="evidence" value="ECO:0007669"/>
    <property type="project" value="InterPro"/>
</dbReference>
<comment type="similarity">
    <text evidence="1 7 8">Belongs to the universal ribosomal protein uS4 family.</text>
</comment>
<dbReference type="EMBL" id="WVUD01000001">
    <property type="protein sequence ID" value="MYL81691.1"/>
    <property type="molecule type" value="Genomic_DNA"/>
</dbReference>
<dbReference type="PANTHER" id="PTHR11831">
    <property type="entry name" value="30S 40S RIBOSOMAL PROTEIN"/>
    <property type="match status" value="1"/>
</dbReference>
<evidence type="ECO:0000256" key="1">
    <source>
        <dbReference type="ARBA" id="ARBA00007465"/>
    </source>
</evidence>
<dbReference type="FunFam" id="3.10.290.10:FF:000001">
    <property type="entry name" value="30S ribosomal protein S4"/>
    <property type="match status" value="1"/>
</dbReference>
<dbReference type="PROSITE" id="PS50889">
    <property type="entry name" value="S4"/>
    <property type="match status" value="1"/>
</dbReference>
<dbReference type="RefSeq" id="WP_160957890.1">
    <property type="nucleotide sequence ID" value="NZ_WVUD01000001.1"/>
</dbReference>
<dbReference type="GO" id="GO:0006412">
    <property type="term" value="P:translation"/>
    <property type="evidence" value="ECO:0007669"/>
    <property type="project" value="UniProtKB-UniRule"/>
</dbReference>
<comment type="caution">
    <text evidence="11">The sequence shown here is derived from an EMBL/GenBank/DDBJ whole genome shotgun (WGS) entry which is preliminary data.</text>
</comment>
<evidence type="ECO:0000313" key="12">
    <source>
        <dbReference type="Proteomes" id="UP000482487"/>
    </source>
</evidence>
<dbReference type="Gene3D" id="1.10.1050.10">
    <property type="entry name" value="Ribosomal Protein S4 Delta 41, Chain A, domain 1"/>
    <property type="match status" value="1"/>
</dbReference>
<dbReference type="InterPro" id="IPR005709">
    <property type="entry name" value="Ribosomal_uS4_bac-type"/>
</dbReference>
<dbReference type="FunFam" id="1.10.1050.10:FF:000001">
    <property type="entry name" value="30S ribosomal protein S4"/>
    <property type="match status" value="1"/>
</dbReference>
<dbReference type="AlphaFoldDB" id="A0A7C9MZL4"/>
<dbReference type="SUPFAM" id="SSF55174">
    <property type="entry name" value="Alpha-L RNA-binding motif"/>
    <property type="match status" value="1"/>
</dbReference>
<evidence type="ECO:0000256" key="5">
    <source>
        <dbReference type="ARBA" id="ARBA00023274"/>
    </source>
</evidence>
<evidence type="ECO:0000256" key="4">
    <source>
        <dbReference type="ARBA" id="ARBA00022980"/>
    </source>
</evidence>
<dbReference type="GO" id="GO:0019843">
    <property type="term" value="F:rRNA binding"/>
    <property type="evidence" value="ECO:0007669"/>
    <property type="project" value="UniProtKB-UniRule"/>
</dbReference>
<name>A0A7C9MZL4_9BACT</name>
<dbReference type="GO" id="GO:0015935">
    <property type="term" value="C:small ribosomal subunit"/>
    <property type="evidence" value="ECO:0007669"/>
    <property type="project" value="InterPro"/>
</dbReference>
<comment type="function">
    <text evidence="7">One of the primary rRNA binding proteins, it binds directly to 16S rRNA where it nucleates assembly of the body of the 30S subunit.</text>
</comment>
<dbReference type="InterPro" id="IPR022801">
    <property type="entry name" value="Ribosomal_uS4"/>
</dbReference>